<evidence type="ECO:0000313" key="1">
    <source>
        <dbReference type="EMBL" id="NZA00864.1"/>
    </source>
</evidence>
<name>A0A853IT51_9BURK</name>
<dbReference type="Pfam" id="PF23840">
    <property type="entry name" value="Phage_tail_terminator"/>
    <property type="match status" value="1"/>
</dbReference>
<dbReference type="Proteomes" id="UP000589716">
    <property type="component" value="Unassembled WGS sequence"/>
</dbReference>
<evidence type="ECO:0008006" key="3">
    <source>
        <dbReference type="Google" id="ProtNLM"/>
    </source>
</evidence>
<accession>A0A853IT51</accession>
<dbReference type="RefSeq" id="WP_180549399.1">
    <property type="nucleotide sequence ID" value="NZ_JACCKX010000001.1"/>
</dbReference>
<keyword evidence="2" id="KW-1185">Reference proteome</keyword>
<sequence length="157" mass="17191">MSFAPFDTSLIVERLVTQLPALHFVGGAADYAAVKELRGFRTPSAYVIFAEENNTGKVPTSIGVCAQESLVEFGVVLALRNWREARGEQMQADMRQLIGQVRAVLIGHKPAAAGARVIGWQSGKVLDYDASVLLFADVYQMHHVMHRDEVAPCPPRA</sequence>
<evidence type="ECO:0000313" key="2">
    <source>
        <dbReference type="Proteomes" id="UP000589716"/>
    </source>
</evidence>
<comment type="caution">
    <text evidence="1">The sequence shown here is derived from an EMBL/GenBank/DDBJ whole genome shotgun (WGS) entry which is preliminary data.</text>
</comment>
<dbReference type="AlphaFoldDB" id="A0A853IT51"/>
<gene>
    <name evidence="1" type="ORF">H0I39_02015</name>
</gene>
<dbReference type="InterPro" id="IPR056912">
    <property type="entry name" value="Phage_JBD30_tail_term-like"/>
</dbReference>
<organism evidence="1 2">
    <name type="scientific">Ottowia beijingensis</name>
    <dbReference type="NCBI Taxonomy" id="1207057"/>
    <lineage>
        <taxon>Bacteria</taxon>
        <taxon>Pseudomonadati</taxon>
        <taxon>Pseudomonadota</taxon>
        <taxon>Betaproteobacteria</taxon>
        <taxon>Burkholderiales</taxon>
        <taxon>Comamonadaceae</taxon>
        <taxon>Ottowia</taxon>
    </lineage>
</organism>
<proteinExistence type="predicted"/>
<reference evidence="1 2" key="1">
    <citation type="submission" date="2020-07" db="EMBL/GenBank/DDBJ databases">
        <authorList>
            <person name="Maaloum M."/>
        </authorList>
    </citation>
    <scope>NUCLEOTIDE SEQUENCE [LARGE SCALE GENOMIC DNA]</scope>
    <source>
        <strain evidence="1 2">GCS-AN-3</strain>
    </source>
</reference>
<dbReference type="EMBL" id="JACCKX010000001">
    <property type="protein sequence ID" value="NZA00864.1"/>
    <property type="molecule type" value="Genomic_DNA"/>
</dbReference>
<protein>
    <recommendedName>
        <fullName evidence="3">Gp37 protein</fullName>
    </recommendedName>
</protein>